<evidence type="ECO:0000313" key="3">
    <source>
        <dbReference type="EMBL" id="KIS67014.1"/>
    </source>
</evidence>
<dbReference type="InParanoid" id="A0A0D1DRP7"/>
<dbReference type="KEGG" id="uma:UMAG_05796"/>
<dbReference type="RefSeq" id="XP_011391523.1">
    <property type="nucleotide sequence ID" value="XM_011393221.1"/>
</dbReference>
<dbReference type="PANTHER" id="PTHR40627">
    <property type="entry name" value="INDOLE PRENYLTRANSFERASE TDIB-RELATED"/>
    <property type="match status" value="1"/>
</dbReference>
<evidence type="ECO:0000313" key="4">
    <source>
        <dbReference type="Proteomes" id="UP000000561"/>
    </source>
</evidence>
<dbReference type="AlphaFoldDB" id="A0A0D1DRP7"/>
<dbReference type="eggNOG" id="ENOG502S2XP">
    <property type="taxonomic scope" value="Eukaryota"/>
</dbReference>
<comment type="similarity">
    <text evidence="1">Belongs to the tryptophan dimethylallyltransferase family.</text>
</comment>
<proteinExistence type="inferred from homology"/>
<dbReference type="EMBL" id="CM003155">
    <property type="protein sequence ID" value="KIS67014.1"/>
    <property type="molecule type" value="Genomic_DNA"/>
</dbReference>
<reference evidence="3 4" key="1">
    <citation type="journal article" date="2006" name="Nature">
        <title>Insights from the genome of the biotrophic fungal plant pathogen Ustilago maydis.</title>
        <authorList>
            <person name="Kamper J."/>
            <person name="Kahmann R."/>
            <person name="Bolker M."/>
            <person name="Ma L.J."/>
            <person name="Brefort T."/>
            <person name="Saville B.J."/>
            <person name="Banuett F."/>
            <person name="Kronstad J.W."/>
            <person name="Gold S.E."/>
            <person name="Muller O."/>
            <person name="Perlin M.H."/>
            <person name="Wosten H.A."/>
            <person name="de Vries R."/>
            <person name="Ruiz-Herrera J."/>
            <person name="Reynaga-Pena C.G."/>
            <person name="Snetselaar K."/>
            <person name="McCann M."/>
            <person name="Perez-Martin J."/>
            <person name="Feldbrugge M."/>
            <person name="Basse C.W."/>
            <person name="Steinberg G."/>
            <person name="Ibeas J.I."/>
            <person name="Holloman W."/>
            <person name="Guzman P."/>
            <person name="Farman M."/>
            <person name="Stajich J.E."/>
            <person name="Sentandreu R."/>
            <person name="Gonzalez-Prieto J.M."/>
            <person name="Kennell J.C."/>
            <person name="Molina L."/>
            <person name="Schirawski J."/>
            <person name="Mendoza-Mendoza A."/>
            <person name="Greilinger D."/>
            <person name="Munch K."/>
            <person name="Rossel N."/>
            <person name="Scherer M."/>
            <person name="Vranes M."/>
            <person name="Ladendorf O."/>
            <person name="Vincon V."/>
            <person name="Fuchs U."/>
            <person name="Sandrock B."/>
            <person name="Meng S."/>
            <person name="Ho E.C."/>
            <person name="Cahill M.J."/>
            <person name="Boyce K.J."/>
            <person name="Klose J."/>
            <person name="Klosterman S.J."/>
            <person name="Deelstra H.J."/>
            <person name="Ortiz-Castellanos L."/>
            <person name="Li W."/>
            <person name="Sanchez-Alonso P."/>
            <person name="Schreier P.H."/>
            <person name="Hauser-Hahn I."/>
            <person name="Vaupel M."/>
            <person name="Koopmann E."/>
            <person name="Friedrich G."/>
            <person name="Voss H."/>
            <person name="Schluter T."/>
            <person name="Margolis J."/>
            <person name="Platt D."/>
            <person name="Swimmer C."/>
            <person name="Gnirke A."/>
            <person name="Chen F."/>
            <person name="Vysotskaia V."/>
            <person name="Mannhaupt G."/>
            <person name="Guldener U."/>
            <person name="Munsterkotter M."/>
            <person name="Haase D."/>
            <person name="Oesterheld M."/>
            <person name="Mewes H.W."/>
            <person name="Mauceli E.W."/>
            <person name="DeCaprio D."/>
            <person name="Wade C.M."/>
            <person name="Butler J."/>
            <person name="Young S."/>
            <person name="Jaffe D.B."/>
            <person name="Calvo S."/>
            <person name="Nusbaum C."/>
            <person name="Galagan J."/>
            <person name="Birren B.W."/>
        </authorList>
    </citation>
    <scope>NUCLEOTIDE SEQUENCE [LARGE SCALE GENOMIC DNA]</scope>
    <source>
        <strain evidence="4">DSM 14603 / FGSC 9021 / UM521</strain>
    </source>
</reference>
<protein>
    <submittedName>
        <fullName evidence="3">Uncharacterized protein</fullName>
    </submittedName>
</protein>
<dbReference type="PANTHER" id="PTHR40627:SF4">
    <property type="entry name" value="PRENYLTRANSFERASE ASQH1-RELATED"/>
    <property type="match status" value="1"/>
</dbReference>
<evidence type="ECO:0000256" key="2">
    <source>
        <dbReference type="ARBA" id="ARBA00022679"/>
    </source>
</evidence>
<dbReference type="VEuPathDB" id="FungiDB:UMAG_05796"/>
<dbReference type="OrthoDB" id="3354387at2759"/>
<dbReference type="InterPro" id="IPR017795">
    <property type="entry name" value="ABBA_NscD-like"/>
</dbReference>
<dbReference type="GO" id="GO:0009821">
    <property type="term" value="P:alkaloid biosynthetic process"/>
    <property type="evidence" value="ECO:0000318"/>
    <property type="project" value="GO_Central"/>
</dbReference>
<dbReference type="GO" id="GO:0004659">
    <property type="term" value="F:prenyltransferase activity"/>
    <property type="evidence" value="ECO:0000318"/>
    <property type="project" value="GO_Central"/>
</dbReference>
<name>A0A0D1DRP7_MYCMD</name>
<sequence>MTGGSGDELKEKKAVSLCYTQEDWKTDERSTPAERGIDQARARVVSASRDPSGCVEAEQPAAHADIAFSKNFVDCGLDSRYLTAITTNVNNPFSSGETNHFEPHATFHTYLDKAFSLDFCSSWREDTRGFGKQGDNLDGERYWSHTLGDPIVHLLKSQKYSEFQIERFLGFFSSQLIQALGERFDHRKSNNGSKWCSLMCDDGSPVEMGLAWKAKNDAPHAQVRFAIEPVDDDEVRQSGTNLGATHRLIHQLQECGYLSFNGRDLFQRVDQAVSEVLDSSDVASKTQTRYMVGFDILRPDSALEPLVQIKAYFVLPGLFSPRTAAEHDLAHGQLEKILEAIKDVARAPGFTQLKSYLDTLSDATTGRPVILSVDLEANGSPLTHQGGKWARPIDVGQTAERAWSKLMAPIPVHHTLDETGDYYGAKIVDPFKSTGGSLFYFDLSWKAPDAPEGPARPAPSKAYVPVRHLNASIAGTGCPEGNIVELEITRRCADLLIDTGRVRAARAYLKALAPFCRRSNSDEEEICRFAPVTGTHTYVCAEGPPDNPDICIYIRPLLSPW</sequence>
<organism evidence="3 4">
    <name type="scientific">Mycosarcoma maydis</name>
    <name type="common">Corn smut fungus</name>
    <name type="synonym">Ustilago maydis</name>
    <dbReference type="NCBI Taxonomy" id="5270"/>
    <lineage>
        <taxon>Eukaryota</taxon>
        <taxon>Fungi</taxon>
        <taxon>Dikarya</taxon>
        <taxon>Basidiomycota</taxon>
        <taxon>Ustilaginomycotina</taxon>
        <taxon>Ustilaginomycetes</taxon>
        <taxon>Ustilaginales</taxon>
        <taxon>Ustilaginaceae</taxon>
        <taxon>Mycosarcoma</taxon>
    </lineage>
</organism>
<gene>
    <name evidence="3" type="ORF">UMAG_05796</name>
</gene>
<dbReference type="Pfam" id="PF11991">
    <property type="entry name" value="Trp_DMAT"/>
    <property type="match status" value="1"/>
</dbReference>
<keyword evidence="2" id="KW-0808">Transferase</keyword>
<dbReference type="GeneID" id="23565585"/>
<accession>A0A0D1DRP7</accession>
<keyword evidence="4" id="KW-1185">Reference proteome</keyword>
<evidence type="ECO:0000256" key="1">
    <source>
        <dbReference type="ARBA" id="ARBA00010209"/>
    </source>
</evidence>
<dbReference type="Proteomes" id="UP000000561">
    <property type="component" value="Chromosome 16"/>
</dbReference>